<organism evidence="1 2">
    <name type="scientific">Sporotomaculum syntrophicum</name>
    <dbReference type="NCBI Taxonomy" id="182264"/>
    <lineage>
        <taxon>Bacteria</taxon>
        <taxon>Bacillati</taxon>
        <taxon>Bacillota</taxon>
        <taxon>Clostridia</taxon>
        <taxon>Eubacteriales</taxon>
        <taxon>Desulfallaceae</taxon>
        <taxon>Sporotomaculum</taxon>
    </lineage>
</organism>
<dbReference type="Proteomes" id="UP000798488">
    <property type="component" value="Unassembled WGS sequence"/>
</dbReference>
<evidence type="ECO:0000313" key="2">
    <source>
        <dbReference type="Proteomes" id="UP000798488"/>
    </source>
</evidence>
<dbReference type="RefSeq" id="WP_161823174.1">
    <property type="nucleotide sequence ID" value="NZ_LSRS01000008.1"/>
</dbReference>
<accession>A0A9D3AWM6</accession>
<proteinExistence type="predicted"/>
<dbReference type="AlphaFoldDB" id="A0A9D3AWM6"/>
<comment type="caution">
    <text evidence="1">The sequence shown here is derived from an EMBL/GenBank/DDBJ whole genome shotgun (WGS) entry which is preliminary data.</text>
</comment>
<gene>
    <name evidence="1" type="ORF">SPSYN_02909</name>
</gene>
<reference evidence="1" key="1">
    <citation type="submission" date="2016-02" db="EMBL/GenBank/DDBJ databases">
        <title>Draft Genome Sequence of Sporotomaculum syntrophicum Strain FB, a Syntrophic Benzoate Degrader.</title>
        <authorList>
            <person name="Nobu M.K."/>
            <person name="Narihiro T."/>
            <person name="Qiu Y.-L."/>
            <person name="Ohashi A."/>
            <person name="Liu W.-T."/>
            <person name="Yuji S."/>
        </authorList>
    </citation>
    <scope>NUCLEOTIDE SEQUENCE</scope>
    <source>
        <strain evidence="1">FB</strain>
    </source>
</reference>
<evidence type="ECO:0000313" key="1">
    <source>
        <dbReference type="EMBL" id="KAF1083997.1"/>
    </source>
</evidence>
<name>A0A9D3AWM6_9FIRM</name>
<dbReference type="EMBL" id="LSRS01000008">
    <property type="protein sequence ID" value="KAF1083997.1"/>
    <property type="molecule type" value="Genomic_DNA"/>
</dbReference>
<dbReference type="OrthoDB" id="9816557at2"/>
<keyword evidence="2" id="KW-1185">Reference proteome</keyword>
<protein>
    <submittedName>
        <fullName evidence="1">Uncharacterized protein</fullName>
    </submittedName>
</protein>
<sequence>MENIAVIKFQVNTGAQSWQTCAFQFNDVVLSDKNGNSLSYQKLNINNGSFKVISRILGDANGEKLVNVGDGRITVSYVVAIINLAIGMPS</sequence>